<dbReference type="PROSITE" id="PS52044">
    <property type="entry name" value="VLRF1"/>
    <property type="match status" value="1"/>
</dbReference>
<evidence type="ECO:0000313" key="3">
    <source>
        <dbReference type="EMBL" id="SEI90459.1"/>
    </source>
</evidence>
<dbReference type="EMBL" id="FNZH01000001">
    <property type="protein sequence ID" value="SEI90459.1"/>
    <property type="molecule type" value="Genomic_DNA"/>
</dbReference>
<accession>A0A1H6UDN9</accession>
<gene>
    <name evidence="3" type="ORF">SAMN05192553_101782</name>
</gene>
<dbReference type="STRING" id="1416801.SAMN05192553_101782"/>
<dbReference type="RefSeq" id="WP_092169649.1">
    <property type="nucleotide sequence ID" value="NZ_FNZH01000001.1"/>
</dbReference>
<dbReference type="OrthoDB" id="850705at2"/>
<sequence>MHQFIKPHFINAWIQWTAEHGMELEYLPSRHKLSLLKEGSRIGGLRLPWNYSWDPVSKRATPEEKNWVLFLIRAGIAAVGYFENGNNLSHHVFRAYMVRKKQGKSQIKYLKTKGKSRAGSRVRLGESEQFFREINEKVSAYLAHYPVDRIGYSCSKTLWPFLFTAGSGIQKDDPRLCKIPKHVQHPTYQVLLETNERLLGATLDFEPEQAGWFRNPPESGTQLGEAEDENW</sequence>
<dbReference type="AlphaFoldDB" id="A0A1H6UDN9"/>
<organism evidence="3 4">
    <name type="scientific">Cyclobacterium xiamenense</name>
    <dbReference type="NCBI Taxonomy" id="1297121"/>
    <lineage>
        <taxon>Bacteria</taxon>
        <taxon>Pseudomonadati</taxon>
        <taxon>Bacteroidota</taxon>
        <taxon>Cytophagia</taxon>
        <taxon>Cytophagales</taxon>
        <taxon>Cyclobacteriaceae</taxon>
        <taxon>Cyclobacterium</taxon>
    </lineage>
</organism>
<dbReference type="Pfam" id="PF18826">
    <property type="entry name" value="bVLRF1"/>
    <property type="match status" value="1"/>
</dbReference>
<proteinExistence type="predicted"/>
<name>A0A1H6UDN9_9BACT</name>
<dbReference type="Proteomes" id="UP000199403">
    <property type="component" value="Unassembled WGS sequence"/>
</dbReference>
<protein>
    <recommendedName>
        <fullName evidence="2">VLRF1 domain-containing protein</fullName>
    </recommendedName>
</protein>
<evidence type="ECO:0000259" key="2">
    <source>
        <dbReference type="PROSITE" id="PS52044"/>
    </source>
</evidence>
<evidence type="ECO:0000313" key="4">
    <source>
        <dbReference type="Proteomes" id="UP000199403"/>
    </source>
</evidence>
<keyword evidence="4" id="KW-1185">Reference proteome</keyword>
<feature type="domain" description="VLRF1" evidence="2">
    <location>
        <begin position="63"/>
        <end position="201"/>
    </location>
</feature>
<evidence type="ECO:0000256" key="1">
    <source>
        <dbReference type="SAM" id="MobiDB-lite"/>
    </source>
</evidence>
<dbReference type="InterPro" id="IPR041175">
    <property type="entry name" value="VLRF1/Vms1"/>
</dbReference>
<feature type="region of interest" description="Disordered" evidence="1">
    <location>
        <begin position="210"/>
        <end position="231"/>
    </location>
</feature>
<reference evidence="4" key="1">
    <citation type="submission" date="2016-10" db="EMBL/GenBank/DDBJ databases">
        <authorList>
            <person name="Varghese N."/>
            <person name="Submissions S."/>
        </authorList>
    </citation>
    <scope>NUCLEOTIDE SEQUENCE [LARGE SCALE GENOMIC DNA]</scope>
    <source>
        <strain evidence="4">IBRC-M 10761</strain>
    </source>
</reference>